<protein>
    <recommendedName>
        <fullName evidence="5">Growth-regulating factor</fullName>
    </recommendedName>
</protein>
<evidence type="ECO:0000256" key="3">
    <source>
        <dbReference type="ARBA" id="ARBA00023242"/>
    </source>
</evidence>
<feature type="domain" description="QLQ" evidence="6">
    <location>
        <begin position="52"/>
        <end position="87"/>
    </location>
</feature>
<dbReference type="PROSITE" id="PS51666">
    <property type="entry name" value="QLQ"/>
    <property type="match status" value="1"/>
</dbReference>
<dbReference type="Pfam" id="PF08879">
    <property type="entry name" value="WRC"/>
    <property type="match status" value="2"/>
</dbReference>
<comment type="domain">
    <text evidence="5">The QLQ domain and WRC domain may be involved in protein-protein interaction and DNA-binding, respectively.</text>
</comment>
<proteinExistence type="inferred from homology"/>
<comment type="subcellular location">
    <subcellularLocation>
        <location evidence="1 5">Nucleus</location>
    </subcellularLocation>
</comment>
<dbReference type="EMBL" id="JBJUIK010000010">
    <property type="protein sequence ID" value="KAL3517032.1"/>
    <property type="molecule type" value="Genomic_DNA"/>
</dbReference>
<dbReference type="Proteomes" id="UP001630127">
    <property type="component" value="Unassembled WGS sequence"/>
</dbReference>
<keyword evidence="5" id="KW-0010">Activator</keyword>
<dbReference type="PROSITE" id="PS51667">
    <property type="entry name" value="WRC"/>
    <property type="match status" value="2"/>
</dbReference>
<dbReference type="AlphaFoldDB" id="A0ABD2ZC11"/>
<gene>
    <name evidence="8" type="ORF">ACH5RR_023934</name>
</gene>
<dbReference type="GO" id="GO:0005524">
    <property type="term" value="F:ATP binding"/>
    <property type="evidence" value="ECO:0007669"/>
    <property type="project" value="UniProtKB-UniRule"/>
</dbReference>
<evidence type="ECO:0000256" key="4">
    <source>
        <dbReference type="PROSITE-ProRule" id="PRU01002"/>
    </source>
</evidence>
<keyword evidence="3 5" id="KW-0539">Nucleus</keyword>
<feature type="domain" description="WRC" evidence="7">
    <location>
        <begin position="327"/>
        <end position="371"/>
    </location>
</feature>
<evidence type="ECO:0000256" key="1">
    <source>
        <dbReference type="ARBA" id="ARBA00004123"/>
    </source>
</evidence>
<feature type="domain" description="WRC" evidence="7">
    <location>
        <begin position="114"/>
        <end position="158"/>
    </location>
</feature>
<accession>A0ABD2ZC11</accession>
<comment type="caution">
    <text evidence="8">The sequence shown here is derived from an EMBL/GenBank/DDBJ whole genome shotgun (WGS) entry which is preliminary data.</text>
</comment>
<dbReference type="PANTHER" id="PTHR31602:SF103">
    <property type="entry name" value="GROWTH-REGULATING FACTOR"/>
    <property type="match status" value="1"/>
</dbReference>
<dbReference type="GO" id="GO:0005634">
    <property type="term" value="C:nucleus"/>
    <property type="evidence" value="ECO:0007669"/>
    <property type="project" value="UniProtKB-SubCell"/>
</dbReference>
<evidence type="ECO:0000313" key="8">
    <source>
        <dbReference type="EMBL" id="KAL3517032.1"/>
    </source>
</evidence>
<keyword evidence="5" id="KW-0805">Transcription regulation</keyword>
<dbReference type="GO" id="GO:0099402">
    <property type="term" value="P:plant organ development"/>
    <property type="evidence" value="ECO:0007669"/>
    <property type="project" value="UniProtKB-ARBA"/>
</dbReference>
<keyword evidence="5" id="KW-0804">Transcription</keyword>
<dbReference type="InterPro" id="IPR014978">
    <property type="entry name" value="Gln-Leu-Gln_QLQ"/>
</dbReference>
<name>A0ABD2ZC11_9GENT</name>
<evidence type="ECO:0000256" key="2">
    <source>
        <dbReference type="ARBA" id="ARBA00008122"/>
    </source>
</evidence>
<comment type="caution">
    <text evidence="4">Lacks conserved residue(s) required for the propagation of feature annotation.</text>
</comment>
<evidence type="ECO:0000259" key="7">
    <source>
        <dbReference type="PROSITE" id="PS51667"/>
    </source>
</evidence>
<organism evidence="8 9">
    <name type="scientific">Cinchona calisaya</name>
    <dbReference type="NCBI Taxonomy" id="153742"/>
    <lineage>
        <taxon>Eukaryota</taxon>
        <taxon>Viridiplantae</taxon>
        <taxon>Streptophyta</taxon>
        <taxon>Embryophyta</taxon>
        <taxon>Tracheophyta</taxon>
        <taxon>Spermatophyta</taxon>
        <taxon>Magnoliopsida</taxon>
        <taxon>eudicotyledons</taxon>
        <taxon>Gunneridae</taxon>
        <taxon>Pentapetalae</taxon>
        <taxon>asterids</taxon>
        <taxon>lamiids</taxon>
        <taxon>Gentianales</taxon>
        <taxon>Rubiaceae</taxon>
        <taxon>Cinchonoideae</taxon>
        <taxon>Cinchoneae</taxon>
        <taxon>Cinchona</taxon>
    </lineage>
</organism>
<dbReference type="SMART" id="SM00951">
    <property type="entry name" value="QLQ"/>
    <property type="match status" value="1"/>
</dbReference>
<reference evidence="8 9" key="1">
    <citation type="submission" date="2024-11" db="EMBL/GenBank/DDBJ databases">
        <title>A near-complete genome assembly of Cinchona calisaya.</title>
        <authorList>
            <person name="Lian D.C."/>
            <person name="Zhao X.W."/>
            <person name="Wei L."/>
        </authorList>
    </citation>
    <scope>NUCLEOTIDE SEQUENCE [LARGE SCALE GENOMIC DNA]</scope>
    <source>
        <tissue evidence="8">Nenye</tissue>
    </source>
</reference>
<dbReference type="PANTHER" id="PTHR31602">
    <property type="entry name" value="GROWTH-REGULATING FACTOR 5"/>
    <property type="match status" value="1"/>
</dbReference>
<dbReference type="InterPro" id="IPR031137">
    <property type="entry name" value="GRF"/>
</dbReference>
<comment type="similarity">
    <text evidence="2 5">Belongs to the GRF family.</text>
</comment>
<sequence length="442" mass="49136">MQPQFLSVHGKGVISREEIKKEREGSPLSNLELGIGSSSVEKEEKDHKFVVVFTAEQFQELLLQVLIFRYLYSGLPVPIELVLPLWKSVASSLDSSKSFLGFTGQDFDYRSMMDPEPGRCRRTDGKKWRCYRDVVPNQKYCEKHMHRGCQRSRKHVETSEDAKNSNTSAMNYDNFASSVVSSDATASDSRISTSVSTSLNLTVPYSNISNTVPGTYNSGSVFYTLNGNWESKGNNVVGLQNGTTTSSLIRVLAEKNHTKYRSNCADGKGFNCTHFNANKIESSSLGYKNFCDASVVPGFGLSPKRVLQCGTATGCSRFNLDYKTQVETEPLRCRRTDGKRWRCSRDVVRDRKYCENHLNRGAKRVKMDPKRLIVAPVTPPSRQYDACGTPTVVEKLNTNLSISIAASPRKASDADCISFSNSDATTVTDEHVTSSQILTLSP</sequence>
<dbReference type="Pfam" id="PF08880">
    <property type="entry name" value="QLQ"/>
    <property type="match status" value="1"/>
</dbReference>
<evidence type="ECO:0000259" key="6">
    <source>
        <dbReference type="PROSITE" id="PS51666"/>
    </source>
</evidence>
<keyword evidence="9" id="KW-1185">Reference proteome</keyword>
<dbReference type="InterPro" id="IPR014977">
    <property type="entry name" value="WRC_dom"/>
</dbReference>
<evidence type="ECO:0000313" key="9">
    <source>
        <dbReference type="Proteomes" id="UP001630127"/>
    </source>
</evidence>
<comment type="function">
    <text evidence="5">Transcription activator.</text>
</comment>
<evidence type="ECO:0000256" key="5">
    <source>
        <dbReference type="RuleBase" id="RU367127"/>
    </source>
</evidence>
<dbReference type="GO" id="GO:0006351">
    <property type="term" value="P:DNA-templated transcription"/>
    <property type="evidence" value="ECO:0007669"/>
    <property type="project" value="UniProtKB-UniRule"/>
</dbReference>